<evidence type="ECO:0000259" key="2">
    <source>
        <dbReference type="Pfam" id="PF17667"/>
    </source>
</evidence>
<name>A0A8K0UGX4_9AGAR</name>
<accession>A0A8K0UGX4</accession>
<dbReference type="OrthoDB" id="10589605at2759"/>
<sequence length="291" mass="34092">MGAPPHLPAKKASVAATEAHPEAAMDPSSEAAKEFRIPDDALLKLKALSDVHDSRKLVSAMRDIVSKLIYLWEEDRTHRDVAIWSTAVDQDDNGVLLDLDLGCRNERATIPRCEMGYYRSGSFHFGALCKLRHPYNYHEMLYDMESCFWVLCYAALENFGSNYYSPLINILSDSRDYSHSEVPLTTPTWSASPSRERFMFREINFVKNEPLTRLVQSLQSFFKDIRTKYCDYRYYSEISYKLLRRHLYRNPESFVGFYEKALAHNEWRHQEKQPVVELEEVFREGWIWFDA</sequence>
<protein>
    <recommendedName>
        <fullName evidence="2">Fungal-type protein kinase domain-containing protein</fullName>
    </recommendedName>
</protein>
<feature type="domain" description="Fungal-type protein kinase" evidence="2">
    <location>
        <begin position="46"/>
        <end position="153"/>
    </location>
</feature>
<gene>
    <name evidence="3" type="ORF">BXZ70DRAFT_479846</name>
</gene>
<evidence type="ECO:0000313" key="4">
    <source>
        <dbReference type="Proteomes" id="UP000813824"/>
    </source>
</evidence>
<feature type="region of interest" description="Disordered" evidence="1">
    <location>
        <begin position="1"/>
        <end position="31"/>
    </location>
</feature>
<proteinExistence type="predicted"/>
<dbReference type="InterPro" id="IPR040976">
    <property type="entry name" value="Pkinase_fungal"/>
</dbReference>
<reference evidence="3" key="1">
    <citation type="journal article" date="2021" name="New Phytol.">
        <title>Evolutionary innovations through gain and loss of genes in the ectomycorrhizal Boletales.</title>
        <authorList>
            <person name="Wu G."/>
            <person name="Miyauchi S."/>
            <person name="Morin E."/>
            <person name="Kuo A."/>
            <person name="Drula E."/>
            <person name="Varga T."/>
            <person name="Kohler A."/>
            <person name="Feng B."/>
            <person name="Cao Y."/>
            <person name="Lipzen A."/>
            <person name="Daum C."/>
            <person name="Hundley H."/>
            <person name="Pangilinan J."/>
            <person name="Johnson J."/>
            <person name="Barry K."/>
            <person name="LaButti K."/>
            <person name="Ng V."/>
            <person name="Ahrendt S."/>
            <person name="Min B."/>
            <person name="Choi I.G."/>
            <person name="Park H."/>
            <person name="Plett J.M."/>
            <person name="Magnuson J."/>
            <person name="Spatafora J.W."/>
            <person name="Nagy L.G."/>
            <person name="Henrissat B."/>
            <person name="Grigoriev I.V."/>
            <person name="Yang Z.L."/>
            <person name="Xu J."/>
            <person name="Martin F.M."/>
        </authorList>
    </citation>
    <scope>NUCLEOTIDE SEQUENCE</scope>
    <source>
        <strain evidence="3">KKN 215</strain>
    </source>
</reference>
<organism evidence="3 4">
    <name type="scientific">Cristinia sonorae</name>
    <dbReference type="NCBI Taxonomy" id="1940300"/>
    <lineage>
        <taxon>Eukaryota</taxon>
        <taxon>Fungi</taxon>
        <taxon>Dikarya</taxon>
        <taxon>Basidiomycota</taxon>
        <taxon>Agaricomycotina</taxon>
        <taxon>Agaricomycetes</taxon>
        <taxon>Agaricomycetidae</taxon>
        <taxon>Agaricales</taxon>
        <taxon>Pleurotineae</taxon>
        <taxon>Stephanosporaceae</taxon>
        <taxon>Cristinia</taxon>
    </lineage>
</organism>
<dbReference type="EMBL" id="JAEVFJ010000036">
    <property type="protein sequence ID" value="KAH8091340.1"/>
    <property type="molecule type" value="Genomic_DNA"/>
</dbReference>
<evidence type="ECO:0000256" key="1">
    <source>
        <dbReference type="SAM" id="MobiDB-lite"/>
    </source>
</evidence>
<comment type="caution">
    <text evidence="3">The sequence shown here is derived from an EMBL/GenBank/DDBJ whole genome shotgun (WGS) entry which is preliminary data.</text>
</comment>
<dbReference type="Pfam" id="PF17667">
    <property type="entry name" value="Pkinase_fungal"/>
    <property type="match status" value="1"/>
</dbReference>
<evidence type="ECO:0000313" key="3">
    <source>
        <dbReference type="EMBL" id="KAH8091340.1"/>
    </source>
</evidence>
<dbReference type="AlphaFoldDB" id="A0A8K0UGX4"/>
<keyword evidence="4" id="KW-1185">Reference proteome</keyword>
<dbReference type="Proteomes" id="UP000813824">
    <property type="component" value="Unassembled WGS sequence"/>
</dbReference>